<dbReference type="InterPro" id="IPR013918">
    <property type="entry name" value="Nucleotide_exch_fac_Fes1"/>
</dbReference>
<dbReference type="EMBL" id="GIIL01003775">
    <property type="protein sequence ID" value="NOV47501.1"/>
    <property type="molecule type" value="Transcribed_RNA"/>
</dbReference>
<dbReference type="GO" id="GO:0005783">
    <property type="term" value="C:endoplasmic reticulum"/>
    <property type="evidence" value="ECO:0007669"/>
    <property type="project" value="TreeGrafter"/>
</dbReference>
<evidence type="ECO:0000256" key="1">
    <source>
        <dbReference type="ARBA" id="ARBA00022737"/>
    </source>
</evidence>
<name>A0A6M2DQP4_XENCH</name>
<proteinExistence type="predicted"/>
<dbReference type="GO" id="GO:0000774">
    <property type="term" value="F:adenyl-nucleotide exchange factor activity"/>
    <property type="evidence" value="ECO:0007669"/>
    <property type="project" value="TreeGrafter"/>
</dbReference>
<reference evidence="3" key="1">
    <citation type="submission" date="2020-03" db="EMBL/GenBank/DDBJ databases">
        <title>Transcriptomic Profiling of the Digestive Tract of the Rat Flea, Xenopsylla cheopis, Following Blood Feeding and Infection with Yersinia pestis.</title>
        <authorList>
            <person name="Bland D.M."/>
            <person name="Martens C.A."/>
            <person name="Virtaneva K."/>
            <person name="Kanakabandi K."/>
            <person name="Long D."/>
            <person name="Rosenke R."/>
            <person name="Saturday G.A."/>
            <person name="Hoyt F.H."/>
            <person name="Bruno D.P."/>
            <person name="Ribeiro J.M.C."/>
            <person name="Hinnebusch J."/>
        </authorList>
    </citation>
    <scope>NUCLEOTIDE SEQUENCE</scope>
</reference>
<dbReference type="InterPro" id="IPR016024">
    <property type="entry name" value="ARM-type_fold"/>
</dbReference>
<accession>A0A6M2DQP4</accession>
<keyword evidence="1" id="KW-0677">Repeat</keyword>
<sequence>MSNEENDKMPEQQPRQPQNLQGLMRFAIEANTLGEDTTCNNNLQPMDAERRAFLEKTLKSLTIDVIEVLQTCIHTLHELCDSQDLTEHNEKKCKDALETIQDYVDNLDTANDFFKIGGFKILPICLSSSWPSIRSHGCELIGDLAQNNPYCQENLLKCNVLEELFKLLLDEELVAVKAMYAISCMIRNYDPALEHLLTKGGFNNIVQVIGSKCTNDKLRTKGAFLLRALCLQDSRVRSELVKLDTVEYLSSALSVANESREHIMSALLSIICSLESNNTNQEHINLDAIGEEAISRARKADLNLKGTLDNFVKDCQNKPEVQEVFEYASKMQELIFKSET</sequence>
<organism evidence="3">
    <name type="scientific">Xenopsylla cheopis</name>
    <name type="common">Oriental rat flea</name>
    <name type="synonym">Pulex cheopis</name>
    <dbReference type="NCBI Taxonomy" id="163159"/>
    <lineage>
        <taxon>Eukaryota</taxon>
        <taxon>Metazoa</taxon>
        <taxon>Ecdysozoa</taxon>
        <taxon>Arthropoda</taxon>
        <taxon>Hexapoda</taxon>
        <taxon>Insecta</taxon>
        <taxon>Pterygota</taxon>
        <taxon>Neoptera</taxon>
        <taxon>Endopterygota</taxon>
        <taxon>Siphonaptera</taxon>
        <taxon>Pulicidae</taxon>
        <taxon>Xenopsyllinae</taxon>
        <taxon>Xenopsylla</taxon>
    </lineage>
</organism>
<dbReference type="PANTHER" id="PTHR19316">
    <property type="entry name" value="PROTEIN FOLDING REGULATOR"/>
    <property type="match status" value="1"/>
</dbReference>
<protein>
    <submittedName>
        <fullName evidence="3">Putative armadillo/beta-catenin-like repeat-containing protein</fullName>
    </submittedName>
</protein>
<evidence type="ECO:0000313" key="3">
    <source>
        <dbReference type="EMBL" id="NOV47501.1"/>
    </source>
</evidence>
<dbReference type="SUPFAM" id="SSF48371">
    <property type="entry name" value="ARM repeat"/>
    <property type="match status" value="1"/>
</dbReference>
<dbReference type="Gene3D" id="1.25.10.10">
    <property type="entry name" value="Leucine-rich Repeat Variant"/>
    <property type="match status" value="1"/>
</dbReference>
<feature type="domain" description="Nucleotide exchange factor Fes1" evidence="2">
    <location>
        <begin position="20"/>
        <end position="112"/>
    </location>
</feature>
<dbReference type="InterPro" id="IPR011989">
    <property type="entry name" value="ARM-like"/>
</dbReference>
<dbReference type="Pfam" id="PF08609">
    <property type="entry name" value="Fes1"/>
    <property type="match status" value="1"/>
</dbReference>
<evidence type="ECO:0000259" key="2">
    <source>
        <dbReference type="Pfam" id="PF08609"/>
    </source>
</evidence>
<dbReference type="AlphaFoldDB" id="A0A6M2DQP4"/>
<dbReference type="PANTHER" id="PTHR19316:SF18">
    <property type="entry name" value="HSP70-BINDING PROTEIN 1"/>
    <property type="match status" value="1"/>
</dbReference>
<dbReference type="InterPro" id="IPR050693">
    <property type="entry name" value="Hsp70_NEF-Inhibitors"/>
</dbReference>